<keyword evidence="3" id="KW-0378">Hydrolase</keyword>
<evidence type="ECO:0000259" key="2">
    <source>
        <dbReference type="Pfam" id="PF01863"/>
    </source>
</evidence>
<feature type="compositionally biased region" description="Basic and acidic residues" evidence="1">
    <location>
        <begin position="23"/>
        <end position="41"/>
    </location>
</feature>
<dbReference type="InterPro" id="IPR053136">
    <property type="entry name" value="UTP_pyrophosphatase-like"/>
</dbReference>
<protein>
    <submittedName>
        <fullName evidence="3">Metal-dependent hydrolase</fullName>
    </submittedName>
</protein>
<keyword evidence="4" id="KW-1185">Reference proteome</keyword>
<evidence type="ECO:0000256" key="1">
    <source>
        <dbReference type="SAM" id="MobiDB-lite"/>
    </source>
</evidence>
<evidence type="ECO:0000313" key="3">
    <source>
        <dbReference type="EMBL" id="MET4579000.1"/>
    </source>
</evidence>
<dbReference type="PANTHER" id="PTHR30399">
    <property type="entry name" value="UNCHARACTERIZED PROTEIN YGJP"/>
    <property type="match status" value="1"/>
</dbReference>
<dbReference type="PANTHER" id="PTHR30399:SF1">
    <property type="entry name" value="UTP PYROPHOSPHATASE"/>
    <property type="match status" value="1"/>
</dbReference>
<proteinExistence type="predicted"/>
<dbReference type="Pfam" id="PF01863">
    <property type="entry name" value="YgjP-like"/>
    <property type="match status" value="1"/>
</dbReference>
<comment type="caution">
    <text evidence="3">The sequence shown here is derived from an EMBL/GenBank/DDBJ whole genome shotgun (WGS) entry which is preliminary data.</text>
</comment>
<dbReference type="GO" id="GO:0016787">
    <property type="term" value="F:hydrolase activity"/>
    <property type="evidence" value="ECO:0007669"/>
    <property type="project" value="UniProtKB-KW"/>
</dbReference>
<sequence>MAFWIADMRQLAFDWFTSGESPADERQKAKPEPPSAPRERAQPPARGRAAQEPAEPLTNVLSRVQFLHPRANREIAFEHALVAYEFRRGKRRTIGFSVSADGLVVSAPRITSIMEVEAALREKERWIVTKLREARERRDRMESTRIEWREGASIPFLGELVFLEIDPRQRHGRGGAVLQADVESAPGHARRTLQLGLPDSATPDQLRDITQAWLMRQARRVFTARLDHFAPQLGVQWKKLSLSSAGTRWGSASADGSIRLNWRLVHFSEPIIDYVVVHELAHLHEMNHGPRFWAHVERVMPDYVARRCELKDEAVPQW</sequence>
<dbReference type="EMBL" id="JBEPSH010000008">
    <property type="protein sequence ID" value="MET4579000.1"/>
    <property type="molecule type" value="Genomic_DNA"/>
</dbReference>
<name>A0ABV2QEH1_9BURK</name>
<dbReference type="Gene3D" id="3.30.2010.10">
    <property type="entry name" value="Metalloproteases ('zincins'), catalytic domain"/>
    <property type="match status" value="1"/>
</dbReference>
<dbReference type="RefSeq" id="WP_354446711.1">
    <property type="nucleotide sequence ID" value="NZ_JBEPSH010000008.1"/>
</dbReference>
<dbReference type="Proteomes" id="UP001549320">
    <property type="component" value="Unassembled WGS sequence"/>
</dbReference>
<gene>
    <name evidence="3" type="ORF">ABIE13_004123</name>
</gene>
<dbReference type="CDD" id="cd07344">
    <property type="entry name" value="M48_yhfN_like"/>
    <property type="match status" value="1"/>
</dbReference>
<reference evidence="3 4" key="1">
    <citation type="submission" date="2024-06" db="EMBL/GenBank/DDBJ databases">
        <title>Sorghum-associated microbial communities from plants grown in Nebraska, USA.</title>
        <authorList>
            <person name="Schachtman D."/>
        </authorList>
    </citation>
    <scope>NUCLEOTIDE SEQUENCE [LARGE SCALE GENOMIC DNA]</scope>
    <source>
        <strain evidence="3 4">2709</strain>
    </source>
</reference>
<dbReference type="InterPro" id="IPR002725">
    <property type="entry name" value="YgjP-like_metallopeptidase"/>
</dbReference>
<feature type="compositionally biased region" description="Low complexity" evidence="1">
    <location>
        <begin position="42"/>
        <end position="54"/>
    </location>
</feature>
<feature type="domain" description="YgjP-like metallopeptidase" evidence="2">
    <location>
        <begin position="92"/>
        <end position="312"/>
    </location>
</feature>
<feature type="region of interest" description="Disordered" evidence="1">
    <location>
        <begin position="18"/>
        <end position="54"/>
    </location>
</feature>
<evidence type="ECO:0000313" key="4">
    <source>
        <dbReference type="Proteomes" id="UP001549320"/>
    </source>
</evidence>
<organism evidence="3 4">
    <name type="scientific">Ottowia thiooxydans</name>
    <dbReference type="NCBI Taxonomy" id="219182"/>
    <lineage>
        <taxon>Bacteria</taxon>
        <taxon>Pseudomonadati</taxon>
        <taxon>Pseudomonadota</taxon>
        <taxon>Betaproteobacteria</taxon>
        <taxon>Burkholderiales</taxon>
        <taxon>Comamonadaceae</taxon>
        <taxon>Ottowia</taxon>
    </lineage>
</organism>
<accession>A0ABV2QEH1</accession>